<evidence type="ECO:0000313" key="3">
    <source>
        <dbReference type="Proteomes" id="UP000652761"/>
    </source>
</evidence>
<organism evidence="2 3">
    <name type="scientific">Colocasia esculenta</name>
    <name type="common">Wild taro</name>
    <name type="synonym">Arum esculentum</name>
    <dbReference type="NCBI Taxonomy" id="4460"/>
    <lineage>
        <taxon>Eukaryota</taxon>
        <taxon>Viridiplantae</taxon>
        <taxon>Streptophyta</taxon>
        <taxon>Embryophyta</taxon>
        <taxon>Tracheophyta</taxon>
        <taxon>Spermatophyta</taxon>
        <taxon>Magnoliopsida</taxon>
        <taxon>Liliopsida</taxon>
        <taxon>Araceae</taxon>
        <taxon>Aroideae</taxon>
        <taxon>Colocasieae</taxon>
        <taxon>Colocasia</taxon>
    </lineage>
</organism>
<dbReference type="EMBL" id="NMUH01005810">
    <property type="protein sequence ID" value="MQM13743.1"/>
    <property type="molecule type" value="Genomic_DNA"/>
</dbReference>
<dbReference type="AlphaFoldDB" id="A0A843WQL9"/>
<accession>A0A843WQL9</accession>
<evidence type="ECO:0000256" key="1">
    <source>
        <dbReference type="SAM" id="MobiDB-lite"/>
    </source>
</evidence>
<keyword evidence="3" id="KW-1185">Reference proteome</keyword>
<comment type="caution">
    <text evidence="2">The sequence shown here is derived from an EMBL/GenBank/DDBJ whole genome shotgun (WGS) entry which is preliminary data.</text>
</comment>
<gene>
    <name evidence="2" type="ORF">Taro_046669</name>
</gene>
<protein>
    <submittedName>
        <fullName evidence="2">Uncharacterized protein</fullName>
    </submittedName>
</protein>
<name>A0A843WQL9_COLES</name>
<sequence length="118" mass="13339">MVMMSHTVRSRSRSGASGASVRQYLAGSSSHRRNEEEERRQAGETSAPSGRSAGEMLPPPERQEGSWESGLIDHPYLRFPRIEMCLGWSPCPNSPFLPLHFDRVKKRPTFAPPRMIFL</sequence>
<feature type="region of interest" description="Disordered" evidence="1">
    <location>
        <begin position="1"/>
        <end position="69"/>
    </location>
</feature>
<evidence type="ECO:0000313" key="2">
    <source>
        <dbReference type="EMBL" id="MQM13743.1"/>
    </source>
</evidence>
<dbReference type="Proteomes" id="UP000652761">
    <property type="component" value="Unassembled WGS sequence"/>
</dbReference>
<feature type="compositionally biased region" description="Basic and acidic residues" evidence="1">
    <location>
        <begin position="32"/>
        <end position="42"/>
    </location>
</feature>
<feature type="compositionally biased region" description="Low complexity" evidence="1">
    <location>
        <begin position="13"/>
        <end position="22"/>
    </location>
</feature>
<proteinExistence type="predicted"/>
<reference evidence="2" key="1">
    <citation type="submission" date="2017-07" db="EMBL/GenBank/DDBJ databases">
        <title>Taro Niue Genome Assembly and Annotation.</title>
        <authorList>
            <person name="Atibalentja N."/>
            <person name="Keating K."/>
            <person name="Fields C.J."/>
        </authorList>
    </citation>
    <scope>NUCLEOTIDE SEQUENCE</scope>
    <source>
        <strain evidence="2">Niue_2</strain>
        <tissue evidence="2">Leaf</tissue>
    </source>
</reference>